<dbReference type="InterPro" id="IPR016024">
    <property type="entry name" value="ARM-type_fold"/>
</dbReference>
<dbReference type="eggNOG" id="KOG1837">
    <property type="taxonomic scope" value="Eukaryota"/>
</dbReference>
<dbReference type="GO" id="GO:0045943">
    <property type="term" value="P:positive regulation of transcription by RNA polymerase I"/>
    <property type="evidence" value="ECO:0007669"/>
    <property type="project" value="TreeGrafter"/>
</dbReference>
<dbReference type="GO" id="GO:0000462">
    <property type="term" value="P:maturation of SSU-rRNA from tricistronic rRNA transcript (SSU-rRNA, 5.8S rRNA, LSU-rRNA)"/>
    <property type="evidence" value="ECO:0007669"/>
    <property type="project" value="TreeGrafter"/>
</dbReference>
<dbReference type="PANTHER" id="PTHR13457:SF1">
    <property type="entry name" value="HEAT REPEAT-CONTAINING PROTEIN 1"/>
    <property type="match status" value="1"/>
</dbReference>
<evidence type="ECO:0000256" key="1">
    <source>
        <dbReference type="RuleBase" id="RU367065"/>
    </source>
</evidence>
<dbReference type="GO" id="GO:0030515">
    <property type="term" value="F:snoRNA binding"/>
    <property type="evidence" value="ECO:0007669"/>
    <property type="project" value="TreeGrafter"/>
</dbReference>
<evidence type="ECO:0000313" key="2">
    <source>
        <dbReference type="EMBL" id="EPQ20697.1"/>
    </source>
</evidence>
<comment type="subcellular location">
    <subcellularLocation>
        <location evidence="1">Nucleus</location>
        <location evidence="1">Nucleolus</location>
    </subcellularLocation>
</comment>
<sequence>MDLLNNKLQQKASWKKKTVYHFLRLVPVLLAIVQRRKKGAEEQAVNRQTALYTLKLLCKNFGAENPEPFIPVLNTAVRLVAPEKKDEKNVVGSALLCVAEAASTLGPLAVPQLPSLMPSLLTTMKNTSELVSGDVYLLSALAALQKVVETLPHFLSPYLEGVLAQVSPETTGAM</sequence>
<dbReference type="PANTHER" id="PTHR13457">
    <property type="entry name" value="BAP28"/>
    <property type="match status" value="1"/>
</dbReference>
<dbReference type="AlphaFoldDB" id="S7QGU5"/>
<evidence type="ECO:0000313" key="3">
    <source>
        <dbReference type="Proteomes" id="UP000052978"/>
    </source>
</evidence>
<accession>S7QGU5</accession>
<comment type="function">
    <text evidence="1">Involved in nucleolar processing of pre-18S ribosomal RNA.</text>
</comment>
<keyword evidence="3" id="KW-1185">Reference proteome</keyword>
<dbReference type="EMBL" id="KE291100">
    <property type="protein sequence ID" value="EPQ20697.1"/>
    <property type="molecule type" value="Genomic_DNA"/>
</dbReference>
<keyword evidence="1" id="KW-0687">Ribonucleoprotein</keyword>
<dbReference type="Proteomes" id="UP000052978">
    <property type="component" value="Unassembled WGS sequence"/>
</dbReference>
<dbReference type="SUPFAM" id="SSF48371">
    <property type="entry name" value="ARM repeat"/>
    <property type="match status" value="1"/>
</dbReference>
<keyword evidence="1" id="KW-0690">Ribosome biogenesis</keyword>
<dbReference type="GO" id="GO:0030686">
    <property type="term" value="C:90S preribosome"/>
    <property type="evidence" value="ECO:0007669"/>
    <property type="project" value="TreeGrafter"/>
</dbReference>
<dbReference type="GO" id="GO:0034455">
    <property type="term" value="C:t-UTP complex"/>
    <property type="evidence" value="ECO:0007669"/>
    <property type="project" value="TreeGrafter"/>
</dbReference>
<gene>
    <name evidence="2" type="ORF">D623_10000395</name>
</gene>
<comment type="similarity">
    <text evidence="1">Belongs to the HEATR1/UTP10 family.</text>
</comment>
<proteinExistence type="inferred from homology"/>
<organism evidence="2 3">
    <name type="scientific">Myotis brandtii</name>
    <name type="common">Brandt's bat</name>
    <dbReference type="NCBI Taxonomy" id="109478"/>
    <lineage>
        <taxon>Eukaryota</taxon>
        <taxon>Metazoa</taxon>
        <taxon>Chordata</taxon>
        <taxon>Craniata</taxon>
        <taxon>Vertebrata</taxon>
        <taxon>Euteleostomi</taxon>
        <taxon>Mammalia</taxon>
        <taxon>Eutheria</taxon>
        <taxon>Laurasiatheria</taxon>
        <taxon>Chiroptera</taxon>
        <taxon>Yangochiroptera</taxon>
        <taxon>Vespertilionidae</taxon>
        <taxon>Myotis</taxon>
    </lineage>
</organism>
<reference evidence="2 3" key="1">
    <citation type="journal article" date="2013" name="Nat. Commun.">
        <title>Genome analysis reveals insights into physiology and longevity of the Brandt's bat Myotis brandtii.</title>
        <authorList>
            <person name="Seim I."/>
            <person name="Fang X."/>
            <person name="Xiong Z."/>
            <person name="Lobanov A.V."/>
            <person name="Huang Z."/>
            <person name="Ma S."/>
            <person name="Feng Y."/>
            <person name="Turanov A.A."/>
            <person name="Zhu Y."/>
            <person name="Lenz T.L."/>
            <person name="Gerashchenko M.V."/>
            <person name="Fan D."/>
            <person name="Hee Yim S."/>
            <person name="Yao X."/>
            <person name="Jordan D."/>
            <person name="Xiong Y."/>
            <person name="Ma Y."/>
            <person name="Lyapunov A.N."/>
            <person name="Chen G."/>
            <person name="Kulakova O.I."/>
            <person name="Sun Y."/>
            <person name="Lee S.G."/>
            <person name="Bronson R.T."/>
            <person name="Moskalev A.A."/>
            <person name="Sunyaev S.R."/>
            <person name="Zhang G."/>
            <person name="Krogh A."/>
            <person name="Wang J."/>
            <person name="Gladyshev V.N."/>
        </authorList>
    </citation>
    <scope>NUCLEOTIDE SEQUENCE [LARGE SCALE GENOMIC DNA]</scope>
</reference>
<keyword evidence="1" id="KW-0539">Nucleus</keyword>
<name>S7QGU5_MYOBR</name>
<dbReference type="Gene3D" id="1.25.10.10">
    <property type="entry name" value="Leucine-rich Repeat Variant"/>
    <property type="match status" value="1"/>
</dbReference>
<dbReference type="KEGG" id="myb:102244255"/>
<dbReference type="InterPro" id="IPR011989">
    <property type="entry name" value="ARM-like"/>
</dbReference>
<keyword evidence="1" id="KW-0698">rRNA processing</keyword>
<dbReference type="InterPro" id="IPR040191">
    <property type="entry name" value="UTP10"/>
</dbReference>
<protein>
    <recommendedName>
        <fullName evidence="1">HEAT repeat-containing protein 1</fullName>
    </recommendedName>
</protein>
<dbReference type="GO" id="GO:0032040">
    <property type="term" value="C:small-subunit processome"/>
    <property type="evidence" value="ECO:0007669"/>
    <property type="project" value="TreeGrafter"/>
</dbReference>